<feature type="region of interest" description="Disordered" evidence="1">
    <location>
        <begin position="120"/>
        <end position="145"/>
    </location>
</feature>
<feature type="transmembrane region" description="Helical" evidence="2">
    <location>
        <begin position="424"/>
        <end position="443"/>
    </location>
</feature>
<keyword evidence="2" id="KW-0812">Transmembrane</keyword>
<evidence type="ECO:0000313" key="4">
    <source>
        <dbReference type="EMBL" id="TWU36198.1"/>
    </source>
</evidence>
<evidence type="ECO:0000259" key="3">
    <source>
        <dbReference type="Pfam" id="PF13559"/>
    </source>
</evidence>
<feature type="domain" description="Protein-glutamine gamma-glutamyltransferase-like C-terminal" evidence="3">
    <location>
        <begin position="503"/>
        <end position="566"/>
    </location>
</feature>
<evidence type="ECO:0000256" key="1">
    <source>
        <dbReference type="SAM" id="MobiDB-lite"/>
    </source>
</evidence>
<gene>
    <name evidence="4" type="ORF">Poly41_39520</name>
</gene>
<evidence type="ECO:0000313" key="5">
    <source>
        <dbReference type="Proteomes" id="UP000319143"/>
    </source>
</evidence>
<keyword evidence="2" id="KW-1133">Transmembrane helix</keyword>
<reference evidence="4 5" key="1">
    <citation type="submission" date="2019-02" db="EMBL/GenBank/DDBJ databases">
        <title>Deep-cultivation of Planctomycetes and their phenomic and genomic characterization uncovers novel biology.</title>
        <authorList>
            <person name="Wiegand S."/>
            <person name="Jogler M."/>
            <person name="Boedeker C."/>
            <person name="Pinto D."/>
            <person name="Vollmers J."/>
            <person name="Rivas-Marin E."/>
            <person name="Kohn T."/>
            <person name="Peeters S.H."/>
            <person name="Heuer A."/>
            <person name="Rast P."/>
            <person name="Oberbeckmann S."/>
            <person name="Bunk B."/>
            <person name="Jeske O."/>
            <person name="Meyerdierks A."/>
            <person name="Storesund J.E."/>
            <person name="Kallscheuer N."/>
            <person name="Luecker S."/>
            <person name="Lage O.M."/>
            <person name="Pohl T."/>
            <person name="Merkel B.J."/>
            <person name="Hornburger P."/>
            <person name="Mueller R.-W."/>
            <person name="Bruemmer F."/>
            <person name="Labrenz M."/>
            <person name="Spormann A.M."/>
            <person name="Op Den Camp H."/>
            <person name="Overmann J."/>
            <person name="Amann R."/>
            <person name="Jetten M.S.M."/>
            <person name="Mascher T."/>
            <person name="Medema M.H."/>
            <person name="Devos D.P."/>
            <person name="Kaster A.-K."/>
            <person name="Ovreas L."/>
            <person name="Rohde M."/>
            <person name="Galperin M.Y."/>
            <person name="Jogler C."/>
        </authorList>
    </citation>
    <scope>NUCLEOTIDE SEQUENCE [LARGE SCALE GENOMIC DNA]</scope>
    <source>
        <strain evidence="4 5">Poly41</strain>
    </source>
</reference>
<keyword evidence="2" id="KW-0472">Membrane</keyword>
<feature type="transmembrane region" description="Helical" evidence="2">
    <location>
        <begin position="181"/>
        <end position="206"/>
    </location>
</feature>
<feature type="compositionally biased region" description="Low complexity" evidence="1">
    <location>
        <begin position="314"/>
        <end position="330"/>
    </location>
</feature>
<dbReference type="Pfam" id="PF13559">
    <property type="entry name" value="DUF4129"/>
    <property type="match status" value="1"/>
</dbReference>
<accession>A0A5C6DHQ7</accession>
<sequence>MLSSLGNFLMLVLYRGNFAVRGSWTLLMFTMGTVAVARVAIENDRKYALGYQVALGLASLVAMLRFFGSPIFSTFMLALIGYLADRIVYDCTLIDESLDASGQGLIDTGRHFVRSQLEASQQRSVEGEPAPSDPAPKSVRRRKTHQPGRTVMYLALGALPLFGLGQFFISSNPDSSSRAMWLLAIYLFSSFSLLVTTSFLGLRRYLRQRHTEMPADVSVGWMVGGLGLIALILIVSYLAPKPGQTLASFKPPGFLKSAEDLTPSQFGWGDEATKKKSPGAATTGNDKNAGEKEVQELSSQQGAPPGDSGDGKAEQGPAGKQKGGKQPAEGSSSSADGKKQQGEQGDQGDPSDRKDAESPNAEPPQGDSTVTETQPRDASEQTAQQQETAKNENGEGNRSAADNEKPSSSVLKPIANVISMIGSILRWLIMVVLMGVIGVFLWIHREAILDWWNRLWNRNRDQDSVESAQPLELEALDSQRPFSSFRNPVGKEKDPRQVVIVTFQAFEAWAREQGASRRKDETPTEFLKRMATTLPDVSSAANQVVDAYNRVVYGDGAATSSDVSAAAVVWHNMAR</sequence>
<comment type="caution">
    <text evidence="4">The sequence shown here is derived from an EMBL/GenBank/DDBJ whole genome shotgun (WGS) entry which is preliminary data.</text>
</comment>
<keyword evidence="5" id="KW-1185">Reference proteome</keyword>
<dbReference type="RefSeq" id="WP_146528214.1">
    <property type="nucleotide sequence ID" value="NZ_SJPV01000006.1"/>
</dbReference>
<feature type="transmembrane region" description="Helical" evidence="2">
    <location>
        <begin position="218"/>
        <end position="239"/>
    </location>
</feature>
<dbReference type="InterPro" id="IPR025403">
    <property type="entry name" value="TgpA-like_C"/>
</dbReference>
<dbReference type="EMBL" id="SJPV01000006">
    <property type="protein sequence ID" value="TWU36198.1"/>
    <property type="molecule type" value="Genomic_DNA"/>
</dbReference>
<feature type="compositionally biased region" description="Basic and acidic residues" evidence="1">
    <location>
        <begin position="389"/>
        <end position="405"/>
    </location>
</feature>
<dbReference type="OrthoDB" id="289048at2"/>
<feature type="transmembrane region" description="Helical" evidence="2">
    <location>
        <begin position="150"/>
        <end position="169"/>
    </location>
</feature>
<dbReference type="AlphaFoldDB" id="A0A5C6DHQ7"/>
<name>A0A5C6DHQ7_9BACT</name>
<evidence type="ECO:0000256" key="2">
    <source>
        <dbReference type="SAM" id="Phobius"/>
    </source>
</evidence>
<proteinExistence type="predicted"/>
<feature type="region of interest" description="Disordered" evidence="1">
    <location>
        <begin position="260"/>
        <end position="407"/>
    </location>
</feature>
<dbReference type="Proteomes" id="UP000319143">
    <property type="component" value="Unassembled WGS sequence"/>
</dbReference>
<protein>
    <recommendedName>
        <fullName evidence="3">Protein-glutamine gamma-glutamyltransferase-like C-terminal domain-containing protein</fullName>
    </recommendedName>
</protein>
<organism evidence="4 5">
    <name type="scientific">Novipirellula artificiosorum</name>
    <dbReference type="NCBI Taxonomy" id="2528016"/>
    <lineage>
        <taxon>Bacteria</taxon>
        <taxon>Pseudomonadati</taxon>
        <taxon>Planctomycetota</taxon>
        <taxon>Planctomycetia</taxon>
        <taxon>Pirellulales</taxon>
        <taxon>Pirellulaceae</taxon>
        <taxon>Novipirellula</taxon>
    </lineage>
</organism>
<feature type="transmembrane region" description="Helical" evidence="2">
    <location>
        <begin position="21"/>
        <end position="41"/>
    </location>
</feature>